<protein>
    <recommendedName>
        <fullName evidence="4">Secreted protein</fullName>
    </recommendedName>
</protein>
<accession>A0A232FCG6</accession>
<evidence type="ECO:0000313" key="2">
    <source>
        <dbReference type="EMBL" id="OXU28139.1"/>
    </source>
</evidence>
<gene>
    <name evidence="2" type="ORF">TSAR_005016</name>
</gene>
<dbReference type="EMBL" id="NNAY01000473">
    <property type="protein sequence ID" value="OXU28139.1"/>
    <property type="molecule type" value="Genomic_DNA"/>
</dbReference>
<dbReference type="AlphaFoldDB" id="A0A232FCG6"/>
<sequence>MLMLSVIITRWLLFAVGILSEFREYYNRAHVICEKFNKKRSSNNTRSCAKPGDSLNFALVQRLRCNETNRTREKLALLPSQSY</sequence>
<keyword evidence="1" id="KW-0732">Signal</keyword>
<evidence type="ECO:0000313" key="3">
    <source>
        <dbReference type="Proteomes" id="UP000215335"/>
    </source>
</evidence>
<feature type="signal peptide" evidence="1">
    <location>
        <begin position="1"/>
        <end position="20"/>
    </location>
</feature>
<evidence type="ECO:0008006" key="4">
    <source>
        <dbReference type="Google" id="ProtNLM"/>
    </source>
</evidence>
<organism evidence="2 3">
    <name type="scientific">Trichomalopsis sarcophagae</name>
    <dbReference type="NCBI Taxonomy" id="543379"/>
    <lineage>
        <taxon>Eukaryota</taxon>
        <taxon>Metazoa</taxon>
        <taxon>Ecdysozoa</taxon>
        <taxon>Arthropoda</taxon>
        <taxon>Hexapoda</taxon>
        <taxon>Insecta</taxon>
        <taxon>Pterygota</taxon>
        <taxon>Neoptera</taxon>
        <taxon>Endopterygota</taxon>
        <taxon>Hymenoptera</taxon>
        <taxon>Apocrita</taxon>
        <taxon>Proctotrupomorpha</taxon>
        <taxon>Chalcidoidea</taxon>
        <taxon>Pteromalidae</taxon>
        <taxon>Pteromalinae</taxon>
        <taxon>Trichomalopsis</taxon>
    </lineage>
</organism>
<dbReference type="Proteomes" id="UP000215335">
    <property type="component" value="Unassembled WGS sequence"/>
</dbReference>
<feature type="chain" id="PRO_5012850593" description="Secreted protein" evidence="1">
    <location>
        <begin position="21"/>
        <end position="83"/>
    </location>
</feature>
<reference evidence="2 3" key="1">
    <citation type="journal article" date="2017" name="Curr. Biol.">
        <title>The Evolution of Venom by Co-option of Single-Copy Genes.</title>
        <authorList>
            <person name="Martinson E.O."/>
            <person name="Mrinalini"/>
            <person name="Kelkar Y.D."/>
            <person name="Chang C.H."/>
            <person name="Werren J.H."/>
        </authorList>
    </citation>
    <scope>NUCLEOTIDE SEQUENCE [LARGE SCALE GENOMIC DNA]</scope>
    <source>
        <strain evidence="2 3">Alberta</strain>
        <tissue evidence="2">Whole body</tissue>
    </source>
</reference>
<keyword evidence="3" id="KW-1185">Reference proteome</keyword>
<name>A0A232FCG6_9HYME</name>
<proteinExistence type="predicted"/>
<comment type="caution">
    <text evidence="2">The sequence shown here is derived from an EMBL/GenBank/DDBJ whole genome shotgun (WGS) entry which is preliminary data.</text>
</comment>
<evidence type="ECO:0000256" key="1">
    <source>
        <dbReference type="SAM" id="SignalP"/>
    </source>
</evidence>